<gene>
    <name evidence="2" type="ORF">BN1097_1340001</name>
</gene>
<organism evidence="2">
    <name type="scientific">Clostridioides difficile</name>
    <name type="common">Peptoclostridium difficile</name>
    <dbReference type="NCBI Taxonomy" id="1496"/>
    <lineage>
        <taxon>Bacteria</taxon>
        <taxon>Bacillati</taxon>
        <taxon>Bacillota</taxon>
        <taxon>Clostridia</taxon>
        <taxon>Peptostreptococcales</taxon>
        <taxon>Peptostreptococcaceae</taxon>
        <taxon>Clostridioides</taxon>
    </lineage>
</organism>
<keyword evidence="1" id="KW-0812">Transmembrane</keyword>
<dbReference type="EMBL" id="LK932341">
    <property type="protein sequence ID" value="CDS82984.1"/>
    <property type="molecule type" value="Genomic_DNA"/>
</dbReference>
<accession>A0A068ZW90</accession>
<proteinExistence type="predicted"/>
<dbReference type="AlphaFoldDB" id="A0A068ZW90"/>
<name>A0A068ZW90_CLODI</name>
<reference evidence="2" key="1">
    <citation type="submission" date="2014-07" db="EMBL/GenBank/DDBJ databases">
        <authorList>
            <person name="Monot Marc"/>
        </authorList>
    </citation>
    <scope>NUCLEOTIDE SEQUENCE</scope>
    <source>
        <strain evidence="2">7032994</strain>
    </source>
</reference>
<sequence>MQVGRFLVHVYHRRHDIFPSYPANEEVRRPLEERLYLLWGFPLKKLRAGGYQRIDKPCAVLAGSAPGLLDTALNEVVIASRPLDDMEVVFTPACVNVGVAGVLFFLSFVMGFQRPCRVALVLLKPQNCVLCHSAPFPIPFLSGVFHRENPAGIISDTIGMEWI</sequence>
<evidence type="ECO:0000313" key="2">
    <source>
        <dbReference type="EMBL" id="CDS82984.1"/>
    </source>
</evidence>
<feature type="transmembrane region" description="Helical" evidence="1">
    <location>
        <begin position="89"/>
        <end position="112"/>
    </location>
</feature>
<protein>
    <submittedName>
        <fullName evidence="2">Uncharacterized protein</fullName>
    </submittedName>
</protein>
<keyword evidence="1" id="KW-1133">Transmembrane helix</keyword>
<keyword evidence="1" id="KW-0472">Membrane</keyword>
<evidence type="ECO:0000256" key="1">
    <source>
        <dbReference type="SAM" id="Phobius"/>
    </source>
</evidence>